<dbReference type="AlphaFoldDB" id="A0A443NCX9"/>
<dbReference type="EMBL" id="QPKB01000002">
    <property type="protein sequence ID" value="RWR76338.1"/>
    <property type="molecule type" value="Genomic_DNA"/>
</dbReference>
<evidence type="ECO:0000256" key="1">
    <source>
        <dbReference type="SAM" id="MobiDB-lite"/>
    </source>
</evidence>
<evidence type="ECO:0000313" key="3">
    <source>
        <dbReference type="Proteomes" id="UP000283530"/>
    </source>
</evidence>
<dbReference type="CDD" id="cd00303">
    <property type="entry name" value="retropepsin_like"/>
    <property type="match status" value="1"/>
</dbReference>
<dbReference type="InterPro" id="IPR021109">
    <property type="entry name" value="Peptidase_aspartic_dom_sf"/>
</dbReference>
<dbReference type="OrthoDB" id="1939491at2759"/>
<name>A0A443NCX9_9MAGN</name>
<dbReference type="SUPFAM" id="SSF50630">
    <property type="entry name" value="Acid proteases"/>
    <property type="match status" value="1"/>
</dbReference>
<accession>A0A443NCX9</accession>
<dbReference type="STRING" id="337451.A0A443NCX9"/>
<reference evidence="2 3" key="1">
    <citation type="journal article" date="2019" name="Nat. Plants">
        <title>Stout camphor tree genome fills gaps in understanding of flowering plant genome evolution.</title>
        <authorList>
            <person name="Chaw S.M."/>
            <person name="Liu Y.C."/>
            <person name="Wu Y.W."/>
            <person name="Wang H.Y."/>
            <person name="Lin C.I."/>
            <person name="Wu C.S."/>
            <person name="Ke H.M."/>
            <person name="Chang L.Y."/>
            <person name="Hsu C.Y."/>
            <person name="Yang H.T."/>
            <person name="Sudianto E."/>
            <person name="Hsu M.H."/>
            <person name="Wu K.P."/>
            <person name="Wang L.N."/>
            <person name="Leebens-Mack J.H."/>
            <person name="Tsai I.J."/>
        </authorList>
    </citation>
    <scope>NUCLEOTIDE SEQUENCE [LARGE SCALE GENOMIC DNA]</scope>
    <source>
        <strain evidence="3">cv. Chaw 1501</strain>
        <tissue evidence="2">Young leaves</tissue>
    </source>
</reference>
<feature type="region of interest" description="Disordered" evidence="1">
    <location>
        <begin position="191"/>
        <end position="224"/>
    </location>
</feature>
<dbReference type="Proteomes" id="UP000283530">
    <property type="component" value="Unassembled WGS sequence"/>
</dbReference>
<feature type="compositionally biased region" description="Basic and acidic residues" evidence="1">
    <location>
        <begin position="211"/>
        <end position="224"/>
    </location>
</feature>
<organism evidence="2 3">
    <name type="scientific">Cinnamomum micranthum f. kanehirae</name>
    <dbReference type="NCBI Taxonomy" id="337451"/>
    <lineage>
        <taxon>Eukaryota</taxon>
        <taxon>Viridiplantae</taxon>
        <taxon>Streptophyta</taxon>
        <taxon>Embryophyta</taxon>
        <taxon>Tracheophyta</taxon>
        <taxon>Spermatophyta</taxon>
        <taxon>Magnoliopsida</taxon>
        <taxon>Magnoliidae</taxon>
        <taxon>Laurales</taxon>
        <taxon>Lauraceae</taxon>
        <taxon>Cinnamomum</taxon>
    </lineage>
</organism>
<comment type="caution">
    <text evidence="2">The sequence shown here is derived from an EMBL/GenBank/DDBJ whole genome shotgun (WGS) entry which is preliminary data.</text>
</comment>
<evidence type="ECO:0000313" key="2">
    <source>
        <dbReference type="EMBL" id="RWR76338.1"/>
    </source>
</evidence>
<sequence length="416" mass="45593">MSKNALEQVRDKIVCMKETVYGLFETIADHITHGPKIVALTEKVGSLEMSLAEAVPQIDELKVDMQSTTDFKDQMESFSDELTLFKKAIGTNGSTTENRRVKVLEPKPFASARNAKELKNLLWDMEQYFSTAHIPIEERVTITSMYLSGDAKLWWRTKGASGVVEAGSQGPTIYMAAAEALVDFKVAKAENNDAGKPKNNNKGGSKKGKKKSGDGDSPHRAHDFLKKEKLNALVGEEERKQAEPSRVNPLQLLNAIQNEGPSRANSFLYVKVALNRSSASAMVDTGATHNFVAERVVPRLGLSLTKGQSLMKAMNSKAKPNAGMANNVTMRAKVAIMPHLGGIFLGDKHCPCFVPKIKEPEMVQIFSALQINDGLRKGHLTILATLVEAEHNSNNRLARVQSLLGEFADVMPPELP</sequence>
<gene>
    <name evidence="2" type="ORF">CKAN_00477700</name>
</gene>
<keyword evidence="3" id="KW-1185">Reference proteome</keyword>
<protein>
    <submittedName>
        <fullName evidence="2">Gag-asp_proteas domain-containing protein</fullName>
    </submittedName>
</protein>
<proteinExistence type="predicted"/>
<dbReference type="Gene3D" id="2.40.70.10">
    <property type="entry name" value="Acid Proteases"/>
    <property type="match status" value="1"/>
</dbReference>